<dbReference type="STRING" id="47428.A0A284SCD6"/>
<dbReference type="OrthoDB" id="2796951at2759"/>
<protein>
    <recommendedName>
        <fullName evidence="3">Beta-glucuronidase C-terminal domain-containing protein</fullName>
    </recommendedName>
</protein>
<organism evidence="1 2">
    <name type="scientific">Armillaria ostoyae</name>
    <name type="common">Armillaria root rot fungus</name>
    <dbReference type="NCBI Taxonomy" id="47428"/>
    <lineage>
        <taxon>Eukaryota</taxon>
        <taxon>Fungi</taxon>
        <taxon>Dikarya</taxon>
        <taxon>Basidiomycota</taxon>
        <taxon>Agaricomycotina</taxon>
        <taxon>Agaricomycetes</taxon>
        <taxon>Agaricomycetidae</taxon>
        <taxon>Agaricales</taxon>
        <taxon>Marasmiineae</taxon>
        <taxon>Physalacriaceae</taxon>
        <taxon>Armillaria</taxon>
    </lineage>
</organism>
<proteinExistence type="predicted"/>
<dbReference type="Proteomes" id="UP000219338">
    <property type="component" value="Unassembled WGS sequence"/>
</dbReference>
<accession>A0A284SCD6</accession>
<gene>
    <name evidence="1" type="ORF">ARMOST_22271</name>
</gene>
<dbReference type="AlphaFoldDB" id="A0A284SCD6"/>
<evidence type="ECO:0000313" key="1">
    <source>
        <dbReference type="EMBL" id="SJL18674.1"/>
    </source>
</evidence>
<name>A0A284SCD6_ARMOS</name>
<evidence type="ECO:0008006" key="3">
    <source>
        <dbReference type="Google" id="ProtNLM"/>
    </source>
</evidence>
<dbReference type="PANTHER" id="PTHR36183:SF2">
    <property type="entry name" value="BETA-GLUCURONIDASE C-TERMINAL DOMAIN-CONTAINING PROTEIN"/>
    <property type="match status" value="1"/>
</dbReference>
<dbReference type="EMBL" id="FUEG01000066">
    <property type="protein sequence ID" value="SJL18674.1"/>
    <property type="molecule type" value="Genomic_DNA"/>
</dbReference>
<keyword evidence="2" id="KW-1185">Reference proteome</keyword>
<sequence>MTPCLAVLQSAARSGAFAYPGKAHLPRRSLSDVIQASLDQYPYNVQHYPNHACQCLNEVNTNVTYYLSYMEVGPYLDWNSDGIALAKEDGIPILLMEYNTISCSGTNISSTFAAAIGLIDAGLKSAERGFSGAYIHMREARIQYNLFDPPTSTSSGWITGAPYYAALFLAETFSASDNIIVDLNLNDSLHNPRATSAAYGVYDVGSTRGKIVLLNLSEQGNEQVYAIPANITTSLHYRLLLAPSVLETSNISCTS</sequence>
<dbReference type="InterPro" id="IPR052974">
    <property type="entry name" value="GH79_Enzymes"/>
</dbReference>
<evidence type="ECO:0000313" key="2">
    <source>
        <dbReference type="Proteomes" id="UP000219338"/>
    </source>
</evidence>
<dbReference type="Gene3D" id="3.20.20.80">
    <property type="entry name" value="Glycosidases"/>
    <property type="match status" value="1"/>
</dbReference>
<dbReference type="PANTHER" id="PTHR36183">
    <property type="entry name" value="BETA-GLUCURONIDASE"/>
    <property type="match status" value="1"/>
</dbReference>
<reference evidence="2" key="1">
    <citation type="journal article" date="2017" name="Nat. Ecol. Evol.">
        <title>Genome expansion and lineage-specific genetic innovations in the forest pathogenic fungi Armillaria.</title>
        <authorList>
            <person name="Sipos G."/>
            <person name="Prasanna A.N."/>
            <person name="Walter M.C."/>
            <person name="O'Connor E."/>
            <person name="Balint B."/>
            <person name="Krizsan K."/>
            <person name="Kiss B."/>
            <person name="Hess J."/>
            <person name="Varga T."/>
            <person name="Slot J."/>
            <person name="Riley R."/>
            <person name="Boka B."/>
            <person name="Rigling D."/>
            <person name="Barry K."/>
            <person name="Lee J."/>
            <person name="Mihaltcheva S."/>
            <person name="LaButti K."/>
            <person name="Lipzen A."/>
            <person name="Waldron R."/>
            <person name="Moloney N.M."/>
            <person name="Sperisen C."/>
            <person name="Kredics L."/>
            <person name="Vagvoelgyi C."/>
            <person name="Patrignani A."/>
            <person name="Fitzpatrick D."/>
            <person name="Nagy I."/>
            <person name="Doyle S."/>
            <person name="Anderson J.B."/>
            <person name="Grigoriev I.V."/>
            <person name="Gueldener U."/>
            <person name="Muensterkoetter M."/>
            <person name="Nagy L.G."/>
        </authorList>
    </citation>
    <scope>NUCLEOTIDE SEQUENCE [LARGE SCALE GENOMIC DNA]</scope>
    <source>
        <strain evidence="2">C18/9</strain>
    </source>
</reference>